<evidence type="ECO:0000259" key="8">
    <source>
        <dbReference type="PROSITE" id="PS50109"/>
    </source>
</evidence>
<dbReference type="CDD" id="cd00156">
    <property type="entry name" value="REC"/>
    <property type="match status" value="1"/>
</dbReference>
<gene>
    <name evidence="10" type="ORF">I6H06_28995</name>
    <name evidence="11" type="ORF">NFI99_14065</name>
</gene>
<evidence type="ECO:0000256" key="4">
    <source>
        <dbReference type="ARBA" id="ARBA00022679"/>
    </source>
</evidence>
<dbReference type="Gene3D" id="3.40.50.2300">
    <property type="match status" value="1"/>
</dbReference>
<dbReference type="PANTHER" id="PTHR43047">
    <property type="entry name" value="TWO-COMPONENT HISTIDINE PROTEIN KINASE"/>
    <property type="match status" value="1"/>
</dbReference>
<dbReference type="Gene3D" id="2.60.40.2380">
    <property type="match status" value="1"/>
</dbReference>
<dbReference type="PROSITE" id="PS50110">
    <property type="entry name" value="RESPONSE_REGULATORY"/>
    <property type="match status" value="1"/>
</dbReference>
<dbReference type="InterPro" id="IPR003594">
    <property type="entry name" value="HATPase_dom"/>
</dbReference>
<dbReference type="AlphaFoldDB" id="A0AAP9Y4S9"/>
<dbReference type="PROSITE" id="PS50109">
    <property type="entry name" value="HIS_KIN"/>
    <property type="match status" value="1"/>
</dbReference>
<evidence type="ECO:0000256" key="7">
    <source>
        <dbReference type="SAM" id="Phobius"/>
    </source>
</evidence>
<evidence type="ECO:0000256" key="3">
    <source>
        <dbReference type="ARBA" id="ARBA00022553"/>
    </source>
</evidence>
<proteinExistence type="predicted"/>
<evidence type="ECO:0000256" key="5">
    <source>
        <dbReference type="ARBA" id="ARBA00022777"/>
    </source>
</evidence>
<keyword evidence="7" id="KW-0472">Membrane</keyword>
<reference evidence="10 12" key="1">
    <citation type="submission" date="2020-12" db="EMBL/GenBank/DDBJ databases">
        <title>FDA dAtabase for Regulatory Grade micrObial Sequences (FDA-ARGOS): Supporting development and validation of Infectious Disease Dx tests.</title>
        <authorList>
            <person name="Minogue T."/>
            <person name="Wolcott M."/>
            <person name="Wasieloski L."/>
            <person name="Aguilar W."/>
            <person name="Moore D."/>
            <person name="Jaissle J."/>
            <person name="Tallon L."/>
            <person name="Sadzewicz L."/>
            <person name="Zhao X."/>
            <person name="Boylan J."/>
            <person name="Ott S."/>
            <person name="Bowen H."/>
            <person name="Vavikolanu K."/>
            <person name="Mehta A."/>
            <person name="Aluvathingal J."/>
            <person name="Nadendla S."/>
            <person name="Yan Y."/>
            <person name="Sichtig H."/>
        </authorList>
    </citation>
    <scope>NUCLEOTIDE SEQUENCE [LARGE SCALE GENOMIC DNA]</scope>
    <source>
        <strain evidence="10 12">FDAARGOS_949</strain>
        <plasmid evidence="10 12">unnamed1</plasmid>
    </source>
</reference>
<protein>
    <recommendedName>
        <fullName evidence="2">histidine kinase</fullName>
        <ecNumber evidence="2">2.7.13.3</ecNumber>
    </recommendedName>
</protein>
<dbReference type="GO" id="GO:0009927">
    <property type="term" value="F:histidine phosphotransfer kinase activity"/>
    <property type="evidence" value="ECO:0007669"/>
    <property type="project" value="TreeGrafter"/>
</dbReference>
<dbReference type="Pfam" id="PF00512">
    <property type="entry name" value="HisKA"/>
    <property type="match status" value="1"/>
</dbReference>
<evidence type="ECO:0000313" key="13">
    <source>
        <dbReference type="Proteomes" id="UP001056386"/>
    </source>
</evidence>
<keyword evidence="10" id="KW-0614">Plasmid</keyword>
<keyword evidence="13" id="KW-1185">Reference proteome</keyword>
<feature type="transmembrane region" description="Helical" evidence="7">
    <location>
        <begin position="209"/>
        <end position="227"/>
    </location>
</feature>
<sequence length="844" mass="92881">MLFDDRTAILTADTVLRSDGWQRAAMGDLSRGFTSSAIWIAGALVNEGAQATTRWISVDPVRLEDVAFYIVDQDGNAANLRYRSGIGAPIADRPLDTVRTAFPITLAPGQQLRYLIRVRSRSSLTLSLYIWHPRNFQVEARRDITAHMLLTGAMLAMSVFSAVLAAVWRDRVFVILTATVVSEVIYELAFEGYLYALLLPQGGDLLVRLPSVAGNIAVALFSALLYSFIGLDRFCVWRWAYKIMIAAFVVASAWTAFGDYRTSAAVAVQGTFLCNLVWIASVAHAYRKKLANARLIFIAFLPDCATFFIRIGVLCGFLSTSYSTGTAQIWDSIGILVLLSMIVGRRSRQLLLEQRQAQRLLLAEREATQERLESAVVTRTRELQSALEQADGAMRAKSNFLARISHDLRTPLTSIIGFADLIQADGREDAERGRVIRRSANHMLGMVNDLIDYARGREADTLSPRPVYTYALLDVVSQHGDALAKRSANEFSLNVVGDLPPIIELDEQRMHQVLDNLLDNAAKFTSHGRIVLTVSANRFDGARGRCNLRFSISDNGCGVAIADHERVFEPFVRVGEQNHRPGIGLGLSIVKLWTDRMGASLTFDSSPGIGTTIIIELTVNELDESEVGSLGLHESAETLPLIDGAGKLVLLAEDTAEIRELLRGDLLSLGFEVEAYDNGASAIRRLIAEDRPAPALVLTDQFMPEASGHDVLAVARSYRPHVPVVLVSAVPFSQTTQPDATEYFDAQLLKPISLADLRNTIAMLLDMQREHRPSQPVSQNPLVLAPPSPELLDEARTLIELGAISDLLDWAEKISQIAPQHAPFAAKVSQLAKRGELRELQTML</sequence>
<dbReference type="SMART" id="SM00387">
    <property type="entry name" value="HATPase_c"/>
    <property type="match status" value="1"/>
</dbReference>
<dbReference type="PANTHER" id="PTHR43047:SF72">
    <property type="entry name" value="OSMOSENSING HISTIDINE PROTEIN KINASE SLN1"/>
    <property type="match status" value="1"/>
</dbReference>
<keyword evidence="7" id="KW-0812">Transmembrane</keyword>
<feature type="domain" description="Histidine kinase" evidence="8">
    <location>
        <begin position="403"/>
        <end position="621"/>
    </location>
</feature>
<feature type="transmembrane region" description="Helical" evidence="7">
    <location>
        <begin position="263"/>
        <end position="283"/>
    </location>
</feature>
<dbReference type="SMART" id="SM00448">
    <property type="entry name" value="REC"/>
    <property type="match status" value="1"/>
</dbReference>
<dbReference type="SUPFAM" id="SSF47384">
    <property type="entry name" value="Homodimeric domain of signal transducing histidine kinase"/>
    <property type="match status" value="1"/>
</dbReference>
<dbReference type="EMBL" id="CP065602">
    <property type="protein sequence ID" value="QPQ94656.1"/>
    <property type="molecule type" value="Genomic_DNA"/>
</dbReference>
<dbReference type="Pfam" id="PF00072">
    <property type="entry name" value="Response_reg"/>
    <property type="match status" value="1"/>
</dbReference>
<evidence type="ECO:0000256" key="2">
    <source>
        <dbReference type="ARBA" id="ARBA00012438"/>
    </source>
</evidence>
<dbReference type="PRINTS" id="PR00344">
    <property type="entry name" value="BCTRLSENSOR"/>
</dbReference>
<evidence type="ECO:0000256" key="6">
    <source>
        <dbReference type="PROSITE-ProRule" id="PRU00169"/>
    </source>
</evidence>
<dbReference type="InterPro" id="IPR004358">
    <property type="entry name" value="Sig_transdc_His_kin-like_C"/>
</dbReference>
<dbReference type="InterPro" id="IPR003661">
    <property type="entry name" value="HisK_dim/P_dom"/>
</dbReference>
<dbReference type="SMART" id="SM00388">
    <property type="entry name" value="HisKA"/>
    <property type="match status" value="1"/>
</dbReference>
<feature type="transmembrane region" description="Helical" evidence="7">
    <location>
        <begin position="144"/>
        <end position="165"/>
    </location>
</feature>
<dbReference type="InterPro" id="IPR005467">
    <property type="entry name" value="His_kinase_dom"/>
</dbReference>
<dbReference type="EC" id="2.7.13.3" evidence="2"/>
<dbReference type="GO" id="GO:0005524">
    <property type="term" value="F:ATP binding"/>
    <property type="evidence" value="ECO:0007669"/>
    <property type="project" value="UniProtKB-KW"/>
</dbReference>
<dbReference type="Gene3D" id="1.10.287.130">
    <property type="match status" value="1"/>
</dbReference>
<feature type="transmembrane region" description="Helical" evidence="7">
    <location>
        <begin position="239"/>
        <end position="257"/>
    </location>
</feature>
<dbReference type="EMBL" id="CP099586">
    <property type="protein sequence ID" value="USS44394.1"/>
    <property type="molecule type" value="Genomic_DNA"/>
</dbReference>
<evidence type="ECO:0000256" key="1">
    <source>
        <dbReference type="ARBA" id="ARBA00000085"/>
    </source>
</evidence>
<dbReference type="InterPro" id="IPR001789">
    <property type="entry name" value="Sig_transdc_resp-reg_receiver"/>
</dbReference>
<keyword evidence="4" id="KW-0808">Transferase</keyword>
<dbReference type="Pfam" id="PF02518">
    <property type="entry name" value="HATPase_c"/>
    <property type="match status" value="1"/>
</dbReference>
<dbReference type="InterPro" id="IPR011006">
    <property type="entry name" value="CheY-like_superfamily"/>
</dbReference>
<reference evidence="11" key="2">
    <citation type="submission" date="2022-06" db="EMBL/GenBank/DDBJ databases">
        <title>Draft genome sequence of Burkholderia glumae strain GR20004 isolated from rice panicle showing bacterial panicle blight.</title>
        <authorList>
            <person name="Choi S.Y."/>
            <person name="Lee Y.H."/>
        </authorList>
    </citation>
    <scope>NUCLEOTIDE SEQUENCE</scope>
    <source>
        <strain evidence="11">GR20004</strain>
        <plasmid evidence="11">unnamed3</plasmid>
    </source>
</reference>
<dbReference type="SUPFAM" id="SSF52172">
    <property type="entry name" value="CheY-like"/>
    <property type="match status" value="1"/>
</dbReference>
<feature type="modified residue" description="4-aspartylphosphate" evidence="6">
    <location>
        <position position="700"/>
    </location>
</feature>
<dbReference type="SUPFAM" id="SSF55874">
    <property type="entry name" value="ATPase domain of HSP90 chaperone/DNA topoisomerase II/histidine kinase"/>
    <property type="match status" value="1"/>
</dbReference>
<keyword evidence="11" id="KW-0067">ATP-binding</keyword>
<feature type="transmembrane region" description="Helical" evidence="7">
    <location>
        <begin position="295"/>
        <end position="319"/>
    </location>
</feature>
<dbReference type="GeneID" id="45693252"/>
<comment type="catalytic activity">
    <reaction evidence="1">
        <text>ATP + protein L-histidine = ADP + protein N-phospho-L-histidine.</text>
        <dbReference type="EC" id="2.7.13.3"/>
    </reaction>
</comment>
<dbReference type="InterPro" id="IPR011623">
    <property type="entry name" value="7TMR_DISM_rcpt_extracell_dom1"/>
</dbReference>
<dbReference type="Gene3D" id="3.30.565.10">
    <property type="entry name" value="Histidine kinase-like ATPase, C-terminal domain"/>
    <property type="match status" value="1"/>
</dbReference>
<keyword evidence="7" id="KW-1133">Transmembrane helix</keyword>
<accession>A0AAP9Y4S9</accession>
<dbReference type="Pfam" id="PF07696">
    <property type="entry name" value="7TMR-DISMED2"/>
    <property type="match status" value="1"/>
</dbReference>
<dbReference type="InterPro" id="IPR036890">
    <property type="entry name" value="HATPase_C_sf"/>
</dbReference>
<organism evidence="10 12">
    <name type="scientific">Burkholderia glumae</name>
    <name type="common">Pseudomonas glumae</name>
    <dbReference type="NCBI Taxonomy" id="337"/>
    <lineage>
        <taxon>Bacteria</taxon>
        <taxon>Pseudomonadati</taxon>
        <taxon>Pseudomonadota</taxon>
        <taxon>Betaproteobacteria</taxon>
        <taxon>Burkholderiales</taxon>
        <taxon>Burkholderiaceae</taxon>
        <taxon>Burkholderia</taxon>
    </lineage>
</organism>
<dbReference type="GO" id="GO:0005886">
    <property type="term" value="C:plasma membrane"/>
    <property type="evidence" value="ECO:0007669"/>
    <property type="project" value="TreeGrafter"/>
</dbReference>
<keyword evidence="5" id="KW-0418">Kinase</keyword>
<feature type="domain" description="Response regulatory" evidence="9">
    <location>
        <begin position="648"/>
        <end position="765"/>
    </location>
</feature>
<dbReference type="CDD" id="cd00075">
    <property type="entry name" value="HATPase"/>
    <property type="match status" value="1"/>
</dbReference>
<keyword evidence="3 6" id="KW-0597">Phosphoprotein</keyword>
<dbReference type="Pfam" id="PF07695">
    <property type="entry name" value="7TMR-DISM_7TM"/>
    <property type="match status" value="1"/>
</dbReference>
<evidence type="ECO:0000313" key="10">
    <source>
        <dbReference type="EMBL" id="QPQ94656.1"/>
    </source>
</evidence>
<dbReference type="RefSeq" id="WP_158335140.1">
    <property type="nucleotide sequence ID" value="NZ_CP023205.1"/>
</dbReference>
<dbReference type="Proteomes" id="UP001056386">
    <property type="component" value="Plasmid unnamed3"/>
</dbReference>
<dbReference type="Proteomes" id="UP000594892">
    <property type="component" value="Plasmid unnamed1"/>
</dbReference>
<keyword evidence="11" id="KW-0547">Nucleotide-binding</keyword>
<dbReference type="GO" id="GO:0000155">
    <property type="term" value="F:phosphorelay sensor kinase activity"/>
    <property type="evidence" value="ECO:0007669"/>
    <property type="project" value="InterPro"/>
</dbReference>
<name>A0AAP9Y4S9_BURGL</name>
<evidence type="ECO:0000313" key="12">
    <source>
        <dbReference type="Proteomes" id="UP000594892"/>
    </source>
</evidence>
<dbReference type="CDD" id="cd00082">
    <property type="entry name" value="HisKA"/>
    <property type="match status" value="1"/>
</dbReference>
<evidence type="ECO:0000259" key="9">
    <source>
        <dbReference type="PROSITE" id="PS50110"/>
    </source>
</evidence>
<evidence type="ECO:0000313" key="11">
    <source>
        <dbReference type="EMBL" id="USS44394.1"/>
    </source>
</evidence>
<geneLocation type="plasmid" evidence="10 12">
    <name>unnamed1</name>
</geneLocation>
<dbReference type="InterPro" id="IPR011622">
    <property type="entry name" value="7TMR_DISM_rcpt_extracell_dom2"/>
</dbReference>
<feature type="transmembrane region" description="Helical" evidence="7">
    <location>
        <begin position="172"/>
        <end position="189"/>
    </location>
</feature>
<dbReference type="InterPro" id="IPR036097">
    <property type="entry name" value="HisK_dim/P_sf"/>
</dbReference>
<geneLocation type="plasmid" evidence="11 13">
    <name>unnamed3</name>
</geneLocation>